<dbReference type="Pfam" id="PF01391">
    <property type="entry name" value="Collagen"/>
    <property type="match status" value="3"/>
</dbReference>
<feature type="compositionally biased region" description="Basic and acidic residues" evidence="1">
    <location>
        <begin position="213"/>
        <end position="223"/>
    </location>
</feature>
<dbReference type="GO" id="GO:0030198">
    <property type="term" value="P:extracellular matrix organization"/>
    <property type="evidence" value="ECO:0007669"/>
    <property type="project" value="TreeGrafter"/>
</dbReference>
<reference evidence="4" key="1">
    <citation type="submission" date="2025-08" db="UniProtKB">
        <authorList>
            <consortium name="RefSeq"/>
        </authorList>
    </citation>
    <scope>IDENTIFICATION</scope>
</reference>
<feature type="compositionally biased region" description="Pro residues" evidence="1">
    <location>
        <begin position="175"/>
        <end position="186"/>
    </location>
</feature>
<keyword evidence="2" id="KW-1133">Transmembrane helix</keyword>
<sequence length="361" mass="37437">MSSSSMIAHTWTLCKILLGVNVLLIIFDGYLFLRVSSLERRLLIYEDRYPEVAPTAAKPEFSGNAFPRSRRFVNDEQCKCPSGPPGKRGRRGRNGEPGPVGPAGPPGKPGFPGAIGMDGPKGEPGSKGDKGEGAGFSFTSGNANSDSNSIPQGVPSITPQDIIMIKGSQGEPGVAGPPGPPGPPGLPGFDGGTGPPGPTGPPGEPGPPGPLGEKGDRGDKGERGLTTTLDGNTFPTGFIEGPSGPPGPPGPAGPPGRKGDQGLHGPPGTDGAKGDKGERGMRGKRGPPGLDGMKIAQIFLEAFRVHQLLNPITISDDGQYYHVRSPKLLIPRTSFRAVFERELRDFCATAMEFPAAILTIY</sequence>
<dbReference type="GeneID" id="108864813"/>
<dbReference type="AlphaFoldDB" id="A0AAJ7WJP8"/>
<feature type="compositionally biased region" description="Pro residues" evidence="1">
    <location>
        <begin position="195"/>
        <end position="210"/>
    </location>
</feature>
<dbReference type="GO" id="GO:0005615">
    <property type="term" value="C:extracellular space"/>
    <property type="evidence" value="ECO:0007669"/>
    <property type="project" value="TreeGrafter"/>
</dbReference>
<dbReference type="InterPro" id="IPR008160">
    <property type="entry name" value="Collagen"/>
</dbReference>
<dbReference type="PANTHER" id="PTHR24023:SF1112">
    <property type="entry name" value="COL_CUTICLE_N DOMAIN-CONTAINING PROTEIN-RELATED"/>
    <property type="match status" value="1"/>
</dbReference>
<feature type="compositionally biased region" description="Basic and acidic residues" evidence="1">
    <location>
        <begin position="120"/>
        <end position="132"/>
    </location>
</feature>
<dbReference type="RefSeq" id="XP_028968448.1">
    <property type="nucleotide sequence ID" value="XM_029112615.1"/>
</dbReference>
<dbReference type="GO" id="GO:0031012">
    <property type="term" value="C:extracellular matrix"/>
    <property type="evidence" value="ECO:0007669"/>
    <property type="project" value="TreeGrafter"/>
</dbReference>
<feature type="compositionally biased region" description="Polar residues" evidence="1">
    <location>
        <begin position="225"/>
        <end position="235"/>
    </location>
</feature>
<dbReference type="InterPro" id="IPR050149">
    <property type="entry name" value="Collagen_superfamily"/>
</dbReference>
<name>A0AAJ7WJP8_9ACAR</name>
<accession>A0AAJ7WJP8</accession>
<keyword evidence="2" id="KW-0812">Transmembrane</keyword>
<feature type="transmembrane region" description="Helical" evidence="2">
    <location>
        <begin position="12"/>
        <end position="33"/>
    </location>
</feature>
<evidence type="ECO:0000313" key="4">
    <source>
        <dbReference type="RefSeq" id="XP_028968448.1"/>
    </source>
</evidence>
<keyword evidence="2" id="KW-0472">Membrane</keyword>
<gene>
    <name evidence="4" type="primary">LOC108864813</name>
</gene>
<dbReference type="Proteomes" id="UP000694867">
    <property type="component" value="Unplaced"/>
</dbReference>
<feature type="compositionally biased region" description="Pro residues" evidence="1">
    <location>
        <begin position="243"/>
        <end position="254"/>
    </location>
</feature>
<dbReference type="GO" id="GO:0030020">
    <property type="term" value="F:extracellular matrix structural constituent conferring tensile strength"/>
    <property type="evidence" value="ECO:0007669"/>
    <property type="project" value="TreeGrafter"/>
</dbReference>
<feature type="region of interest" description="Disordered" evidence="1">
    <location>
        <begin position="75"/>
        <end position="289"/>
    </location>
</feature>
<evidence type="ECO:0000256" key="2">
    <source>
        <dbReference type="SAM" id="Phobius"/>
    </source>
</evidence>
<keyword evidence="3" id="KW-1185">Reference proteome</keyword>
<dbReference type="KEGG" id="goe:108864813"/>
<feature type="compositionally biased region" description="Polar residues" evidence="1">
    <location>
        <begin position="137"/>
        <end position="159"/>
    </location>
</feature>
<proteinExistence type="predicted"/>
<feature type="compositionally biased region" description="Basic and acidic residues" evidence="1">
    <location>
        <begin position="272"/>
        <end position="281"/>
    </location>
</feature>
<evidence type="ECO:0000256" key="1">
    <source>
        <dbReference type="SAM" id="MobiDB-lite"/>
    </source>
</evidence>
<organism evidence="3 4">
    <name type="scientific">Galendromus occidentalis</name>
    <name type="common">western predatory mite</name>
    <dbReference type="NCBI Taxonomy" id="34638"/>
    <lineage>
        <taxon>Eukaryota</taxon>
        <taxon>Metazoa</taxon>
        <taxon>Ecdysozoa</taxon>
        <taxon>Arthropoda</taxon>
        <taxon>Chelicerata</taxon>
        <taxon>Arachnida</taxon>
        <taxon>Acari</taxon>
        <taxon>Parasitiformes</taxon>
        <taxon>Mesostigmata</taxon>
        <taxon>Gamasina</taxon>
        <taxon>Phytoseioidea</taxon>
        <taxon>Phytoseiidae</taxon>
        <taxon>Typhlodrominae</taxon>
        <taxon>Galendromus</taxon>
    </lineage>
</organism>
<feature type="compositionally biased region" description="Pro residues" evidence="1">
    <location>
        <begin position="99"/>
        <end position="109"/>
    </location>
</feature>
<evidence type="ECO:0000313" key="3">
    <source>
        <dbReference type="Proteomes" id="UP000694867"/>
    </source>
</evidence>
<protein>
    <submittedName>
        <fullName evidence="4">Collagen alpha-1(XXIII) chain-like</fullName>
    </submittedName>
</protein>
<dbReference type="PANTHER" id="PTHR24023">
    <property type="entry name" value="COLLAGEN ALPHA"/>
    <property type="match status" value="1"/>
</dbReference>